<dbReference type="EMBL" id="UIDG01000080">
    <property type="protein sequence ID" value="SUS05101.1"/>
    <property type="molecule type" value="Genomic_DNA"/>
</dbReference>
<reference evidence="1" key="1">
    <citation type="submission" date="2018-07" db="EMBL/GenBank/DDBJ databases">
        <authorList>
            <person name="Quirk P.G."/>
            <person name="Krulwich T.A."/>
        </authorList>
    </citation>
    <scope>NUCLEOTIDE SEQUENCE</scope>
</reference>
<organism evidence="1">
    <name type="scientific">metagenome</name>
    <dbReference type="NCBI Taxonomy" id="256318"/>
    <lineage>
        <taxon>unclassified sequences</taxon>
        <taxon>metagenomes</taxon>
    </lineage>
</organism>
<sequence length="51" mass="5952">MTAVRWRRTLQEVKIRTVSHRGLGSKLNQVIDNGTDVARVWRWLETVDECA</sequence>
<dbReference type="AlphaFoldDB" id="A0A380TA44"/>
<evidence type="ECO:0000313" key="1">
    <source>
        <dbReference type="EMBL" id="SUS05101.1"/>
    </source>
</evidence>
<accession>A0A380TA44</accession>
<proteinExistence type="predicted"/>
<protein>
    <submittedName>
        <fullName evidence="1">Uncharacterized protein</fullName>
    </submittedName>
</protein>
<name>A0A380TA44_9ZZZZ</name>
<gene>
    <name evidence="1" type="ORF">DF3PB_1700013</name>
</gene>